<evidence type="ECO:0000313" key="3">
    <source>
        <dbReference type="EMBL" id="MBU3030554.1"/>
    </source>
</evidence>
<protein>
    <submittedName>
        <fullName evidence="3">Acyltransferase family protein</fullName>
    </submittedName>
</protein>
<reference evidence="3" key="1">
    <citation type="submission" date="2021-06" db="EMBL/GenBank/DDBJ databases">
        <title>Paracoccus bacterium XHP0099 sp. nov., isolated from the surface waters of the Yellow Sea.</title>
        <authorList>
            <person name="Xue H."/>
            <person name="Zhang D."/>
        </authorList>
    </citation>
    <scope>NUCLEOTIDE SEQUENCE</scope>
    <source>
        <strain evidence="3">XHP0099</strain>
    </source>
</reference>
<organism evidence="3 4">
    <name type="scientific">Paracoccus marinaquae</name>
    <dbReference type="NCBI Taxonomy" id="2841926"/>
    <lineage>
        <taxon>Bacteria</taxon>
        <taxon>Pseudomonadati</taxon>
        <taxon>Pseudomonadota</taxon>
        <taxon>Alphaproteobacteria</taxon>
        <taxon>Rhodobacterales</taxon>
        <taxon>Paracoccaceae</taxon>
        <taxon>Paracoccus</taxon>
    </lineage>
</organism>
<dbReference type="RefSeq" id="WP_216033234.1">
    <property type="nucleotide sequence ID" value="NZ_JAHKNG010000016.1"/>
</dbReference>
<keyword evidence="1" id="KW-0812">Transmembrane</keyword>
<evidence type="ECO:0000259" key="2">
    <source>
        <dbReference type="Pfam" id="PF01757"/>
    </source>
</evidence>
<feature type="domain" description="Acyltransferase 3" evidence="2">
    <location>
        <begin position="32"/>
        <end position="109"/>
    </location>
</feature>
<evidence type="ECO:0000256" key="1">
    <source>
        <dbReference type="SAM" id="Phobius"/>
    </source>
</evidence>
<feature type="transmembrane region" description="Helical" evidence="1">
    <location>
        <begin position="37"/>
        <end position="53"/>
    </location>
</feature>
<evidence type="ECO:0000313" key="4">
    <source>
        <dbReference type="Proteomes" id="UP001166191"/>
    </source>
</evidence>
<feature type="transmembrane region" description="Helical" evidence="1">
    <location>
        <begin position="73"/>
        <end position="94"/>
    </location>
</feature>
<keyword evidence="4" id="KW-1185">Reference proteome</keyword>
<dbReference type="InterPro" id="IPR002656">
    <property type="entry name" value="Acyl_transf_3_dom"/>
</dbReference>
<feature type="transmembrane region" description="Helical" evidence="1">
    <location>
        <begin position="6"/>
        <end position="25"/>
    </location>
</feature>
<accession>A0ABS6AIX6</accession>
<dbReference type="Proteomes" id="UP001166191">
    <property type="component" value="Unassembled WGS sequence"/>
</dbReference>
<comment type="caution">
    <text evidence="3">The sequence shown here is derived from an EMBL/GenBank/DDBJ whole genome shotgun (WGS) entry which is preliminary data.</text>
</comment>
<gene>
    <name evidence="3" type="ORF">KNW02_10550</name>
</gene>
<keyword evidence="3" id="KW-0808">Transferase</keyword>
<sequence>MFVYLIVVVSALLSTAFFSRLFGVAPPEGRIGAVDGLRGFLALGVFAYHFVLWREVLQGQYWGAPVSHFEYQLGQVGVSFFFMITAFLFCRTVVFSTRVDWRSLYIGRCSGSIRFISSWSC</sequence>
<name>A0ABS6AIX6_9RHOB</name>
<keyword evidence="3" id="KW-0012">Acyltransferase</keyword>
<dbReference type="Pfam" id="PF01757">
    <property type="entry name" value="Acyl_transf_3"/>
    <property type="match status" value="1"/>
</dbReference>
<dbReference type="GO" id="GO:0016746">
    <property type="term" value="F:acyltransferase activity"/>
    <property type="evidence" value="ECO:0007669"/>
    <property type="project" value="UniProtKB-KW"/>
</dbReference>
<proteinExistence type="predicted"/>
<keyword evidence="1" id="KW-1133">Transmembrane helix</keyword>
<dbReference type="EMBL" id="JAHKNG010000016">
    <property type="protein sequence ID" value="MBU3030554.1"/>
    <property type="molecule type" value="Genomic_DNA"/>
</dbReference>
<keyword evidence="1" id="KW-0472">Membrane</keyword>